<dbReference type="PROSITE" id="PS50004">
    <property type="entry name" value="C2"/>
    <property type="match status" value="1"/>
</dbReference>
<dbReference type="InterPro" id="IPR044750">
    <property type="entry name" value="C2_SRC2/BAP"/>
</dbReference>
<dbReference type="Pfam" id="PF08240">
    <property type="entry name" value="ADH_N"/>
    <property type="match status" value="1"/>
</dbReference>
<dbReference type="AlphaFoldDB" id="A0AA35ZPB4"/>
<dbReference type="InterPro" id="IPR013154">
    <property type="entry name" value="ADH-like_N"/>
</dbReference>
<keyword evidence="4" id="KW-1185">Reference proteome</keyword>
<dbReference type="InterPro" id="IPR011032">
    <property type="entry name" value="GroES-like_sf"/>
</dbReference>
<dbReference type="SUPFAM" id="SSF50129">
    <property type="entry name" value="GroES-like"/>
    <property type="match status" value="1"/>
</dbReference>
<gene>
    <name evidence="3" type="ORF">LSALG_LOCUS34749</name>
</gene>
<sequence length="522" mass="57750">MGKIWVEICLISARGLTRTSALWKLQWFAVGWIDPDNKYCTKVDASGNANPTWKTKFSALIDNSDSRFEDLALNVEVYSRDPVFLKEKLQGTASVGLKEFLDKHKNNSDELRRVEEVGSFQLRKKNSNKPQGFVDVSIRISQEIDGGSNYEGDEVGIKLRVRDDGVNLPSRIGENHLQTQLPPGPSYHQPPPPNYPSAGGFNLQPPRMPSLGPSYHHHQQPPLPPSQPYNAGYMPQSSIDNLPASYINMPSSSGARPGPRVGPGFGMGLGAGALAAGAVIFGDDFVSGLLLRWSAKCISRLWWHLRGTRTLDLPFTLNLDLDEVKQMKMESHDGCEVIELGNMFTIQVSDHPQETSSFIFFFKDQWFPVVELKGMPTQMPPQLRSTLCTPPKKLLAENASIGVRIKSTSLNYANYLPVLGKYQEKFALPFVPRSHYSGVVESIGPKVTKFKVGDLVCSFVGVGSFAQFIIAEEKDLFGVPGGCDMVAAGTLRVAYGTSYVALVHRANLTYTFHIFFQFTSII</sequence>
<dbReference type="GO" id="GO:0016491">
    <property type="term" value="F:oxidoreductase activity"/>
    <property type="evidence" value="ECO:0007669"/>
    <property type="project" value="TreeGrafter"/>
</dbReference>
<dbReference type="SUPFAM" id="SSF49562">
    <property type="entry name" value="C2 domain (Calcium/lipid-binding domain, CaLB)"/>
    <property type="match status" value="1"/>
</dbReference>
<evidence type="ECO:0000313" key="4">
    <source>
        <dbReference type="Proteomes" id="UP001177003"/>
    </source>
</evidence>
<dbReference type="PANTHER" id="PTHR43677:SF4">
    <property type="entry name" value="QUINONE OXIDOREDUCTASE-LIKE PROTEIN 2"/>
    <property type="match status" value="1"/>
</dbReference>
<proteinExistence type="predicted"/>
<dbReference type="Gene3D" id="3.90.180.10">
    <property type="entry name" value="Medium-chain alcohol dehydrogenases, catalytic domain"/>
    <property type="match status" value="1"/>
</dbReference>
<dbReference type="GO" id="GO:0006952">
    <property type="term" value="P:defense response"/>
    <property type="evidence" value="ECO:0007669"/>
    <property type="project" value="InterPro"/>
</dbReference>
<protein>
    <recommendedName>
        <fullName evidence="2">C2 domain-containing protein</fullName>
    </recommendedName>
</protein>
<reference evidence="3" key="1">
    <citation type="submission" date="2023-04" db="EMBL/GenBank/DDBJ databases">
        <authorList>
            <person name="Vijverberg K."/>
            <person name="Xiong W."/>
            <person name="Schranz E."/>
        </authorList>
    </citation>
    <scope>NUCLEOTIDE SEQUENCE</scope>
</reference>
<feature type="region of interest" description="Disordered" evidence="1">
    <location>
        <begin position="169"/>
        <end position="235"/>
    </location>
</feature>
<evidence type="ECO:0000313" key="3">
    <source>
        <dbReference type="EMBL" id="CAI9295831.1"/>
    </source>
</evidence>
<dbReference type="InterPro" id="IPR051397">
    <property type="entry name" value="Zn-ADH-like_protein"/>
</dbReference>
<evidence type="ECO:0000259" key="2">
    <source>
        <dbReference type="PROSITE" id="PS50004"/>
    </source>
</evidence>
<feature type="domain" description="C2" evidence="2">
    <location>
        <begin position="1"/>
        <end position="111"/>
    </location>
</feature>
<dbReference type="EMBL" id="OX465084">
    <property type="protein sequence ID" value="CAI9295831.1"/>
    <property type="molecule type" value="Genomic_DNA"/>
</dbReference>
<accession>A0AA35ZPB4</accession>
<dbReference type="PANTHER" id="PTHR43677">
    <property type="entry name" value="SHORT-CHAIN DEHYDROGENASE/REDUCTASE"/>
    <property type="match status" value="1"/>
</dbReference>
<dbReference type="Gene3D" id="3.40.50.720">
    <property type="entry name" value="NAD(P)-binding Rossmann-like Domain"/>
    <property type="match status" value="1"/>
</dbReference>
<evidence type="ECO:0000256" key="1">
    <source>
        <dbReference type="SAM" id="MobiDB-lite"/>
    </source>
</evidence>
<dbReference type="InterPro" id="IPR035892">
    <property type="entry name" value="C2_domain_sf"/>
</dbReference>
<dbReference type="Pfam" id="PF00168">
    <property type="entry name" value="C2"/>
    <property type="match status" value="1"/>
</dbReference>
<dbReference type="InterPro" id="IPR000008">
    <property type="entry name" value="C2_dom"/>
</dbReference>
<name>A0AA35ZPB4_LACSI</name>
<dbReference type="CDD" id="cd04051">
    <property type="entry name" value="C2_SRC2_like"/>
    <property type="match status" value="1"/>
</dbReference>
<dbReference type="Gene3D" id="2.60.40.150">
    <property type="entry name" value="C2 domain"/>
    <property type="match status" value="1"/>
</dbReference>
<feature type="compositionally biased region" description="Pro residues" evidence="1">
    <location>
        <begin position="182"/>
        <end position="195"/>
    </location>
</feature>
<dbReference type="Proteomes" id="UP001177003">
    <property type="component" value="Chromosome 8"/>
</dbReference>
<organism evidence="3 4">
    <name type="scientific">Lactuca saligna</name>
    <name type="common">Willowleaf lettuce</name>
    <dbReference type="NCBI Taxonomy" id="75948"/>
    <lineage>
        <taxon>Eukaryota</taxon>
        <taxon>Viridiplantae</taxon>
        <taxon>Streptophyta</taxon>
        <taxon>Embryophyta</taxon>
        <taxon>Tracheophyta</taxon>
        <taxon>Spermatophyta</taxon>
        <taxon>Magnoliopsida</taxon>
        <taxon>eudicotyledons</taxon>
        <taxon>Gunneridae</taxon>
        <taxon>Pentapetalae</taxon>
        <taxon>asterids</taxon>
        <taxon>campanulids</taxon>
        <taxon>Asterales</taxon>
        <taxon>Asteraceae</taxon>
        <taxon>Cichorioideae</taxon>
        <taxon>Cichorieae</taxon>
        <taxon>Lactucinae</taxon>
        <taxon>Lactuca</taxon>
    </lineage>
</organism>